<dbReference type="InParanoid" id="A0A165P639"/>
<sequence>QVHLPNGQLAQSAWKELECSNPNARVCHNGHIFVAEVLYFMKLDEALDHCPPCPPCAMVRRYSDPNTVLSQLSYGTLFSCLAGGPDDVLVIDIKSILSVVAMVPH</sequence>
<organism evidence="1 2">
    <name type="scientific">Neolentinus lepideus HHB14362 ss-1</name>
    <dbReference type="NCBI Taxonomy" id="1314782"/>
    <lineage>
        <taxon>Eukaryota</taxon>
        <taxon>Fungi</taxon>
        <taxon>Dikarya</taxon>
        <taxon>Basidiomycota</taxon>
        <taxon>Agaricomycotina</taxon>
        <taxon>Agaricomycetes</taxon>
        <taxon>Gloeophyllales</taxon>
        <taxon>Gloeophyllaceae</taxon>
        <taxon>Neolentinus</taxon>
    </lineage>
</organism>
<gene>
    <name evidence="1" type="ORF">NEOLEDRAFT_1040198</name>
</gene>
<dbReference type="OrthoDB" id="2669721at2759"/>
<dbReference type="AlphaFoldDB" id="A0A165P639"/>
<feature type="non-terminal residue" evidence="1">
    <location>
        <position position="1"/>
    </location>
</feature>
<protein>
    <submittedName>
        <fullName evidence="1">Uncharacterized protein</fullName>
    </submittedName>
</protein>
<reference evidence="1 2" key="1">
    <citation type="journal article" date="2016" name="Mol. Biol. Evol.">
        <title>Comparative Genomics of Early-Diverging Mushroom-Forming Fungi Provides Insights into the Origins of Lignocellulose Decay Capabilities.</title>
        <authorList>
            <person name="Nagy L.G."/>
            <person name="Riley R."/>
            <person name="Tritt A."/>
            <person name="Adam C."/>
            <person name="Daum C."/>
            <person name="Floudas D."/>
            <person name="Sun H."/>
            <person name="Yadav J.S."/>
            <person name="Pangilinan J."/>
            <person name="Larsson K.H."/>
            <person name="Matsuura K."/>
            <person name="Barry K."/>
            <person name="Labutti K."/>
            <person name="Kuo R."/>
            <person name="Ohm R.A."/>
            <person name="Bhattacharya S.S."/>
            <person name="Shirouzu T."/>
            <person name="Yoshinaga Y."/>
            <person name="Martin F.M."/>
            <person name="Grigoriev I.V."/>
            <person name="Hibbett D.S."/>
        </authorList>
    </citation>
    <scope>NUCLEOTIDE SEQUENCE [LARGE SCALE GENOMIC DNA]</scope>
    <source>
        <strain evidence="1 2">HHB14362 ss-1</strain>
    </source>
</reference>
<dbReference type="STRING" id="1314782.A0A165P639"/>
<dbReference type="EMBL" id="KV425618">
    <property type="protein sequence ID" value="KZT20573.1"/>
    <property type="molecule type" value="Genomic_DNA"/>
</dbReference>
<evidence type="ECO:0000313" key="2">
    <source>
        <dbReference type="Proteomes" id="UP000076761"/>
    </source>
</evidence>
<keyword evidence="2" id="KW-1185">Reference proteome</keyword>
<dbReference type="Proteomes" id="UP000076761">
    <property type="component" value="Unassembled WGS sequence"/>
</dbReference>
<name>A0A165P639_9AGAM</name>
<feature type="non-terminal residue" evidence="1">
    <location>
        <position position="105"/>
    </location>
</feature>
<proteinExistence type="predicted"/>
<accession>A0A165P639</accession>
<evidence type="ECO:0000313" key="1">
    <source>
        <dbReference type="EMBL" id="KZT20573.1"/>
    </source>
</evidence>